<dbReference type="InterPro" id="IPR035426">
    <property type="entry name" value="Gemin2/Brr1"/>
</dbReference>
<gene>
    <name evidence="3" type="ORF">EXIGLDRAFT_828151</name>
</gene>
<evidence type="ECO:0000256" key="2">
    <source>
        <dbReference type="SAM" id="MobiDB-lite"/>
    </source>
</evidence>
<comment type="similarity">
    <text evidence="1">Belongs to the gemin-2 family.</text>
</comment>
<dbReference type="InterPro" id="IPR023251">
    <property type="entry name" value="Brr1"/>
</dbReference>
<evidence type="ECO:0000313" key="3">
    <source>
        <dbReference type="EMBL" id="KZW04237.1"/>
    </source>
</evidence>
<dbReference type="Pfam" id="PF04938">
    <property type="entry name" value="SIP1"/>
    <property type="match status" value="1"/>
</dbReference>
<evidence type="ECO:0000313" key="4">
    <source>
        <dbReference type="Proteomes" id="UP000077266"/>
    </source>
</evidence>
<evidence type="ECO:0008006" key="5">
    <source>
        <dbReference type="Google" id="ProtNLM"/>
    </source>
</evidence>
<keyword evidence="4" id="KW-1185">Reference proteome</keyword>
<dbReference type="GO" id="GO:0032797">
    <property type="term" value="C:SMN complex"/>
    <property type="evidence" value="ECO:0007669"/>
    <property type="project" value="TreeGrafter"/>
</dbReference>
<dbReference type="PANTHER" id="PTHR12794:SF0">
    <property type="entry name" value="GEM-ASSOCIATED PROTEIN 2"/>
    <property type="match status" value="1"/>
</dbReference>
<proteinExistence type="inferred from homology"/>
<dbReference type="PANTHER" id="PTHR12794">
    <property type="entry name" value="GEMIN2"/>
    <property type="match status" value="1"/>
</dbReference>
<dbReference type="PRINTS" id="PR02039">
    <property type="entry name" value="SPLICEFRBRR1"/>
</dbReference>
<protein>
    <recommendedName>
        <fullName evidence="5">Gem-associated protein 2</fullName>
    </recommendedName>
</protein>
<feature type="region of interest" description="Disordered" evidence="2">
    <location>
        <begin position="1"/>
        <end position="33"/>
    </location>
</feature>
<dbReference type="AlphaFoldDB" id="A0A165QYA0"/>
<dbReference type="InParanoid" id="A0A165QYA0"/>
<name>A0A165QYA0_EXIGL</name>
<feature type="region of interest" description="Disordered" evidence="2">
    <location>
        <begin position="204"/>
        <end position="227"/>
    </location>
</feature>
<dbReference type="Gene3D" id="1.20.58.1070">
    <property type="match status" value="1"/>
</dbReference>
<evidence type="ECO:0000256" key="1">
    <source>
        <dbReference type="ARBA" id="ARBA00025758"/>
    </source>
</evidence>
<dbReference type="Proteomes" id="UP000077266">
    <property type="component" value="Unassembled WGS sequence"/>
</dbReference>
<reference evidence="3 4" key="1">
    <citation type="journal article" date="2016" name="Mol. Biol. Evol.">
        <title>Comparative Genomics of Early-Diverging Mushroom-Forming Fungi Provides Insights into the Origins of Lignocellulose Decay Capabilities.</title>
        <authorList>
            <person name="Nagy L.G."/>
            <person name="Riley R."/>
            <person name="Tritt A."/>
            <person name="Adam C."/>
            <person name="Daum C."/>
            <person name="Floudas D."/>
            <person name="Sun H."/>
            <person name="Yadav J.S."/>
            <person name="Pangilinan J."/>
            <person name="Larsson K.H."/>
            <person name="Matsuura K."/>
            <person name="Barry K."/>
            <person name="Labutti K."/>
            <person name="Kuo R."/>
            <person name="Ohm R.A."/>
            <person name="Bhattacharya S.S."/>
            <person name="Shirouzu T."/>
            <person name="Yoshinaga Y."/>
            <person name="Martin F.M."/>
            <person name="Grigoriev I.V."/>
            <person name="Hibbett D.S."/>
        </authorList>
    </citation>
    <scope>NUCLEOTIDE SEQUENCE [LARGE SCALE GENOMIC DNA]</scope>
    <source>
        <strain evidence="3 4">HHB12029</strain>
    </source>
</reference>
<dbReference type="EMBL" id="KV425882">
    <property type="protein sequence ID" value="KZW04237.1"/>
    <property type="molecule type" value="Genomic_DNA"/>
</dbReference>
<sequence>MQAWQSGGQKRKRDMVEDGAYGGGGEAESSYGGNQVLPVAHLPQDFNGEPEDGAQYLAMVRRDARSRPHTTRVANPYAATLAAPAPLKATTIESLLPSQEWRTVFEQRFREFRKNIRHTPIYVGPPPERVQLPRWTDREAWWAFINNFDPPRAQTKQFQSRAPPPLDAETIEALVYGSDDDLLPTSRDQAPARIIVEVPDEQSDGEIVDDENVNGTGETEPSAPLPREPSRALLECINHRVCMQVLKYYKHWVERAAARELMLRPAHGRWMFALLAHIDEQLLADEMSILRQVAKACISLLKVDLDQGEEADSADEGEASDSTGIGRSACWLVVGAVALGFAQRDLWDEAANVLSA</sequence>
<dbReference type="GO" id="GO:0000387">
    <property type="term" value="P:spliceosomal snRNP assembly"/>
    <property type="evidence" value="ECO:0007669"/>
    <property type="project" value="InterPro"/>
</dbReference>
<dbReference type="OrthoDB" id="428895at2759"/>
<accession>A0A165QYA0</accession>
<dbReference type="GO" id="GO:0030532">
    <property type="term" value="C:small nuclear ribonucleoprotein complex"/>
    <property type="evidence" value="ECO:0007669"/>
    <property type="project" value="InterPro"/>
</dbReference>
<organism evidence="3 4">
    <name type="scientific">Exidia glandulosa HHB12029</name>
    <dbReference type="NCBI Taxonomy" id="1314781"/>
    <lineage>
        <taxon>Eukaryota</taxon>
        <taxon>Fungi</taxon>
        <taxon>Dikarya</taxon>
        <taxon>Basidiomycota</taxon>
        <taxon>Agaricomycotina</taxon>
        <taxon>Agaricomycetes</taxon>
        <taxon>Auriculariales</taxon>
        <taxon>Exidiaceae</taxon>
        <taxon>Exidia</taxon>
    </lineage>
</organism>